<feature type="signal peptide" evidence="2">
    <location>
        <begin position="1"/>
        <end position="17"/>
    </location>
</feature>
<proteinExistence type="predicted"/>
<sequence length="306" mass="31096">MRAAVSFLIPYALWTFACSSPPVDTFTGGSGAGAGPILTGAGAGSGSGIGGGSGGEGGSGSGSGAGSGSGGGMIVVDQDGDGLDDTYEASLAESYLPFLSLDPDDGCPRGGIVYRVRPHPDDATRIHIVYDHLYERDCGLTAHAGDNEAFGVTIDPSIPPPAGILAMRAVGHQATLCEKTTECGACWDLPACATAMKDGALFPVVFSSKDKHAGYVEKDTCNPFLACLDTCTLAPTSAKPPMVNAGEPDAPLVSNLTTQGFIHAANGWTEQELFDVNPWEPEKDFGGAGNVAGDLVDPAFVPPACP</sequence>
<dbReference type="PROSITE" id="PS51257">
    <property type="entry name" value="PROKAR_LIPOPROTEIN"/>
    <property type="match status" value="1"/>
</dbReference>
<dbReference type="EMBL" id="JARZHI010000018">
    <property type="protein sequence ID" value="MDI1432076.1"/>
    <property type="molecule type" value="Genomic_DNA"/>
</dbReference>
<keyword evidence="4" id="KW-1185">Reference proteome</keyword>
<dbReference type="RefSeq" id="WP_284720763.1">
    <property type="nucleotide sequence ID" value="NZ_JARZHI010000018.1"/>
</dbReference>
<gene>
    <name evidence="3" type="ORF">QHF89_21440</name>
</gene>
<evidence type="ECO:0000256" key="2">
    <source>
        <dbReference type="SAM" id="SignalP"/>
    </source>
</evidence>
<comment type="caution">
    <text evidence="3">The sequence shown here is derived from an EMBL/GenBank/DDBJ whole genome shotgun (WGS) entry which is preliminary data.</text>
</comment>
<reference evidence="3 4" key="1">
    <citation type="submission" date="2023-04" db="EMBL/GenBank/DDBJ databases">
        <title>The genome sequence of Polyangium sorediatum DSM14670.</title>
        <authorList>
            <person name="Zhang X."/>
        </authorList>
    </citation>
    <scope>NUCLEOTIDE SEQUENCE [LARGE SCALE GENOMIC DNA]</scope>
    <source>
        <strain evidence="3 4">DSM 14670</strain>
    </source>
</reference>
<evidence type="ECO:0008006" key="5">
    <source>
        <dbReference type="Google" id="ProtNLM"/>
    </source>
</evidence>
<evidence type="ECO:0000256" key="1">
    <source>
        <dbReference type="SAM" id="MobiDB-lite"/>
    </source>
</evidence>
<feature type="region of interest" description="Disordered" evidence="1">
    <location>
        <begin position="48"/>
        <end position="73"/>
    </location>
</feature>
<protein>
    <recommendedName>
        <fullName evidence="5">Lipoprotein</fullName>
    </recommendedName>
</protein>
<evidence type="ECO:0000313" key="4">
    <source>
        <dbReference type="Proteomes" id="UP001160301"/>
    </source>
</evidence>
<evidence type="ECO:0000313" key="3">
    <source>
        <dbReference type="EMBL" id="MDI1432076.1"/>
    </source>
</evidence>
<organism evidence="3 4">
    <name type="scientific">Polyangium sorediatum</name>
    <dbReference type="NCBI Taxonomy" id="889274"/>
    <lineage>
        <taxon>Bacteria</taxon>
        <taxon>Pseudomonadati</taxon>
        <taxon>Myxococcota</taxon>
        <taxon>Polyangia</taxon>
        <taxon>Polyangiales</taxon>
        <taxon>Polyangiaceae</taxon>
        <taxon>Polyangium</taxon>
    </lineage>
</organism>
<name>A0ABT6NUW3_9BACT</name>
<keyword evidence="2" id="KW-0732">Signal</keyword>
<dbReference type="Proteomes" id="UP001160301">
    <property type="component" value="Unassembled WGS sequence"/>
</dbReference>
<feature type="chain" id="PRO_5047060745" description="Lipoprotein" evidence="2">
    <location>
        <begin position="18"/>
        <end position="306"/>
    </location>
</feature>
<accession>A0ABT6NUW3</accession>